<dbReference type="RefSeq" id="WP_369334845.1">
    <property type="nucleotide sequence ID" value="NZ_JAIVFK010000067.1"/>
</dbReference>
<evidence type="ECO:0000259" key="1">
    <source>
        <dbReference type="Pfam" id="PF11800"/>
    </source>
</evidence>
<evidence type="ECO:0000313" key="3">
    <source>
        <dbReference type="Proteomes" id="UP001139104"/>
    </source>
</evidence>
<accession>A0ABS9ZCH7</accession>
<feature type="domain" description="Plasmid replication protein C C-terminal" evidence="1">
    <location>
        <begin position="18"/>
        <end position="127"/>
    </location>
</feature>
<sequence>MGSGVRCNEREENREIPLALIHQAGPSLTEFCGIVRSQTHIIEAGRTLRPSFGASPDAWNEGARLIGQYRAGIVSIYVHQLACDDEQKNGPRGRETRGKFGGVFRSLIRHTADGQFDIFPSLSAMRRKRMS</sequence>
<dbReference type="Proteomes" id="UP001139104">
    <property type="component" value="Unassembled WGS sequence"/>
</dbReference>
<comment type="caution">
    <text evidence="2">The sequence shown here is derived from an EMBL/GenBank/DDBJ whole genome shotgun (WGS) entry which is preliminary data.</text>
</comment>
<protein>
    <recommendedName>
        <fullName evidence="1">Plasmid replication protein C C-terminal domain-containing protein</fullName>
    </recommendedName>
</protein>
<evidence type="ECO:0000313" key="2">
    <source>
        <dbReference type="EMBL" id="MCI4684960.1"/>
    </source>
</evidence>
<organism evidence="2 3">
    <name type="scientific">Candidatus Rhodoblastus alkanivorans</name>
    <dbReference type="NCBI Taxonomy" id="2954117"/>
    <lineage>
        <taxon>Bacteria</taxon>
        <taxon>Pseudomonadati</taxon>
        <taxon>Pseudomonadota</taxon>
        <taxon>Alphaproteobacteria</taxon>
        <taxon>Hyphomicrobiales</taxon>
        <taxon>Rhodoblastaceae</taxon>
        <taxon>Rhodoblastus</taxon>
    </lineage>
</organism>
<dbReference type="InterPro" id="IPR021760">
    <property type="entry name" value="RepC_C"/>
</dbReference>
<proteinExistence type="predicted"/>
<gene>
    <name evidence="2" type="ORF">K2U94_19670</name>
</gene>
<dbReference type="EMBL" id="JAIVFP010000002">
    <property type="protein sequence ID" value="MCI4684960.1"/>
    <property type="molecule type" value="Genomic_DNA"/>
</dbReference>
<reference evidence="2" key="1">
    <citation type="journal article" date="2022" name="ISME J.">
        <title>Identification of active gaseous-alkane degraders at natural gas seeps.</title>
        <authorList>
            <person name="Farhan Ul Haque M."/>
            <person name="Hernandez M."/>
            <person name="Crombie A.T."/>
            <person name="Murrell J.C."/>
        </authorList>
    </citation>
    <scope>NUCLEOTIDE SEQUENCE</scope>
    <source>
        <strain evidence="2">PC2</strain>
    </source>
</reference>
<name>A0ABS9ZCH7_9HYPH</name>
<keyword evidence="3" id="KW-1185">Reference proteome</keyword>
<dbReference type="Pfam" id="PF11800">
    <property type="entry name" value="RP-C_C"/>
    <property type="match status" value="1"/>
</dbReference>